<reference evidence="1" key="1">
    <citation type="submission" date="2020-08" db="EMBL/GenBank/DDBJ databases">
        <title>Multicomponent nature underlies the extraordinary mechanical properties of spider dragline silk.</title>
        <authorList>
            <person name="Kono N."/>
            <person name="Nakamura H."/>
            <person name="Mori M."/>
            <person name="Yoshida Y."/>
            <person name="Ohtoshi R."/>
            <person name="Malay A.D."/>
            <person name="Moran D.A.P."/>
            <person name="Tomita M."/>
            <person name="Numata K."/>
            <person name="Arakawa K."/>
        </authorList>
    </citation>
    <scope>NUCLEOTIDE SEQUENCE</scope>
</reference>
<dbReference type="AlphaFoldDB" id="A0A8X6VIP4"/>
<dbReference type="EMBL" id="BMAU01021327">
    <property type="protein sequence ID" value="GFY14239.1"/>
    <property type="molecule type" value="Genomic_DNA"/>
</dbReference>
<proteinExistence type="predicted"/>
<name>A0A8X6VIP4_TRICX</name>
<gene>
    <name evidence="1" type="ORF">TNCV_3614281</name>
</gene>
<sequence length="71" mass="8117">MMERQAPTNPSDNHSILQVAIRGPVCKIISSRHLMETSLRSQHPLPQLPLTPEHRYWYLATTSWNASTFSS</sequence>
<evidence type="ECO:0000313" key="2">
    <source>
        <dbReference type="Proteomes" id="UP000887159"/>
    </source>
</evidence>
<comment type="caution">
    <text evidence="1">The sequence shown here is derived from an EMBL/GenBank/DDBJ whole genome shotgun (WGS) entry which is preliminary data.</text>
</comment>
<keyword evidence="2" id="KW-1185">Reference proteome</keyword>
<protein>
    <submittedName>
        <fullName evidence="1">Uncharacterized protein</fullName>
    </submittedName>
</protein>
<organism evidence="1 2">
    <name type="scientific">Trichonephila clavipes</name>
    <name type="common">Golden silk orbweaver</name>
    <name type="synonym">Nephila clavipes</name>
    <dbReference type="NCBI Taxonomy" id="2585209"/>
    <lineage>
        <taxon>Eukaryota</taxon>
        <taxon>Metazoa</taxon>
        <taxon>Ecdysozoa</taxon>
        <taxon>Arthropoda</taxon>
        <taxon>Chelicerata</taxon>
        <taxon>Arachnida</taxon>
        <taxon>Araneae</taxon>
        <taxon>Araneomorphae</taxon>
        <taxon>Entelegynae</taxon>
        <taxon>Araneoidea</taxon>
        <taxon>Nephilidae</taxon>
        <taxon>Trichonephila</taxon>
    </lineage>
</organism>
<accession>A0A8X6VIP4</accession>
<evidence type="ECO:0000313" key="1">
    <source>
        <dbReference type="EMBL" id="GFY14239.1"/>
    </source>
</evidence>
<dbReference type="Proteomes" id="UP000887159">
    <property type="component" value="Unassembled WGS sequence"/>
</dbReference>